<organism evidence="1 2">
    <name type="scientific">Corchorus olitorius</name>
    <dbReference type="NCBI Taxonomy" id="93759"/>
    <lineage>
        <taxon>Eukaryota</taxon>
        <taxon>Viridiplantae</taxon>
        <taxon>Streptophyta</taxon>
        <taxon>Embryophyta</taxon>
        <taxon>Tracheophyta</taxon>
        <taxon>Spermatophyta</taxon>
        <taxon>Magnoliopsida</taxon>
        <taxon>eudicotyledons</taxon>
        <taxon>Gunneridae</taxon>
        <taxon>Pentapetalae</taxon>
        <taxon>rosids</taxon>
        <taxon>malvids</taxon>
        <taxon>Malvales</taxon>
        <taxon>Malvaceae</taxon>
        <taxon>Grewioideae</taxon>
        <taxon>Apeibeae</taxon>
        <taxon>Corchorus</taxon>
    </lineage>
</organism>
<reference evidence="2" key="1">
    <citation type="submission" date="2013-09" db="EMBL/GenBank/DDBJ databases">
        <title>Corchorus olitorius genome sequencing.</title>
        <authorList>
            <person name="Alam M."/>
            <person name="Haque M.S."/>
            <person name="Islam M.S."/>
            <person name="Emdad E.M."/>
            <person name="Islam M.M."/>
            <person name="Ahmed B."/>
            <person name="Halim A."/>
            <person name="Hossen Q.M.M."/>
            <person name="Hossain M.Z."/>
            <person name="Ahmed R."/>
            <person name="Khan M.M."/>
            <person name="Islam R."/>
            <person name="Rashid M.M."/>
            <person name="Khan S.A."/>
            <person name="Rahman M.S."/>
            <person name="Alam M."/>
            <person name="Yahiya A.S."/>
            <person name="Khan M.S."/>
            <person name="Azam M.S."/>
            <person name="Haque T."/>
            <person name="Lashkar M.Z.H."/>
            <person name="Akhand A.I."/>
            <person name="Morshed G."/>
            <person name="Roy S."/>
            <person name="Uddin K.S."/>
            <person name="Rabeya T."/>
            <person name="Hossain A.S."/>
            <person name="Chowdhury A."/>
            <person name="Snigdha A.R."/>
            <person name="Mortoza M.S."/>
            <person name="Matin S.A."/>
            <person name="Hoque S.M.E."/>
            <person name="Islam M.K."/>
            <person name="Roy D.K."/>
            <person name="Haider R."/>
            <person name="Moosa M.M."/>
            <person name="Elias S.M."/>
            <person name="Hasan A.M."/>
            <person name="Jahan S."/>
            <person name="Shafiuddin M."/>
            <person name="Mahmood N."/>
            <person name="Shommy N.S."/>
        </authorList>
    </citation>
    <scope>NUCLEOTIDE SEQUENCE [LARGE SCALE GENOMIC DNA]</scope>
    <source>
        <strain evidence="2">cv. O-4</strain>
    </source>
</reference>
<gene>
    <name evidence="1" type="ORF">COLO4_27393</name>
</gene>
<keyword evidence="2" id="KW-1185">Reference proteome</keyword>
<protein>
    <submittedName>
        <fullName evidence="1">Uncharacterized protein</fullName>
    </submittedName>
</protein>
<evidence type="ECO:0000313" key="2">
    <source>
        <dbReference type="Proteomes" id="UP000187203"/>
    </source>
</evidence>
<dbReference type="EMBL" id="AWUE01019540">
    <property type="protein sequence ID" value="OMO72933.1"/>
    <property type="molecule type" value="Genomic_DNA"/>
</dbReference>
<dbReference type="AlphaFoldDB" id="A0A1R3HRD9"/>
<comment type="caution">
    <text evidence="1">The sequence shown here is derived from an EMBL/GenBank/DDBJ whole genome shotgun (WGS) entry which is preliminary data.</text>
</comment>
<name>A0A1R3HRD9_9ROSI</name>
<proteinExistence type="predicted"/>
<dbReference type="Proteomes" id="UP000187203">
    <property type="component" value="Unassembled WGS sequence"/>
</dbReference>
<sequence length="36" mass="4072">MVYALLLKEGKKGKPRKETGDEARMSAMIDHLQRLG</sequence>
<accession>A0A1R3HRD9</accession>
<evidence type="ECO:0000313" key="1">
    <source>
        <dbReference type="EMBL" id="OMO72933.1"/>
    </source>
</evidence>